<evidence type="ECO:0000313" key="1">
    <source>
        <dbReference type="EMBL" id="KAK1859170.1"/>
    </source>
</evidence>
<proteinExistence type="predicted"/>
<organism evidence="1 2">
    <name type="scientific">Pyropia yezoensis</name>
    <name type="common">Susabi-nori</name>
    <name type="synonym">Porphyra yezoensis</name>
    <dbReference type="NCBI Taxonomy" id="2788"/>
    <lineage>
        <taxon>Eukaryota</taxon>
        <taxon>Rhodophyta</taxon>
        <taxon>Bangiophyceae</taxon>
        <taxon>Bangiales</taxon>
        <taxon>Bangiaceae</taxon>
        <taxon>Pyropia</taxon>
    </lineage>
</organism>
<dbReference type="EMBL" id="CM020618">
    <property type="protein sequence ID" value="KAK1859170.1"/>
    <property type="molecule type" value="Genomic_DNA"/>
</dbReference>
<comment type="caution">
    <text evidence="1">The sequence shown here is derived from an EMBL/GenBank/DDBJ whole genome shotgun (WGS) entry which is preliminary data.</text>
</comment>
<dbReference type="Proteomes" id="UP000798662">
    <property type="component" value="Chromosome 1"/>
</dbReference>
<accession>A0ACC3BMH6</accession>
<sequence length="305" mass="32009">MHLFLVWPNWLCEEGGREQELPHPASRSCLIPLAVTSVRDGAVYKGRAGSSQEAPICRTRTSSKQHQRPLLRLPHRPFIPPSPSHQHQSSPPYPPSRPSTIMTFTTAAAAAAALLLAAATPATAIVRSFNGMSANAIRSGFSPADFKMTTFGADNTLSLPIGQVSLGTVDNSPLLGAPDIQMSYVAVKLNAGATLPAHTHPRATEMDYVVYGVVKNSIVEEFGSARPSIDAILHAGEVGVIPEGLVHAQTCMGSEGCLFIAMLNSADPGTALAQSSICTLAPMQVATSLGTSPAEAEKVCMGGVF</sequence>
<protein>
    <submittedName>
        <fullName evidence="1">Uncharacterized protein</fullName>
    </submittedName>
</protein>
<reference evidence="1" key="1">
    <citation type="submission" date="2019-11" db="EMBL/GenBank/DDBJ databases">
        <title>Nori genome reveals adaptations in red seaweeds to the harsh intertidal environment.</title>
        <authorList>
            <person name="Wang D."/>
            <person name="Mao Y."/>
        </authorList>
    </citation>
    <scope>NUCLEOTIDE SEQUENCE</scope>
    <source>
        <tissue evidence="1">Gametophyte</tissue>
    </source>
</reference>
<name>A0ACC3BMH6_PYRYE</name>
<gene>
    <name evidence="1" type="ORF">I4F81_001767</name>
</gene>
<keyword evidence="2" id="KW-1185">Reference proteome</keyword>
<evidence type="ECO:0000313" key="2">
    <source>
        <dbReference type="Proteomes" id="UP000798662"/>
    </source>
</evidence>